<name>A0A388KPC6_CHABU</name>
<dbReference type="EMBL" id="BFEA01000155">
    <property type="protein sequence ID" value="GBG71909.1"/>
    <property type="molecule type" value="Genomic_DNA"/>
</dbReference>
<sequence length="78" mass="9016">MVHNSGWPRHAAEVRRRYSGGTCPSSWVERLFSTAACEQNTPICDRGFACLFCSRKSGRFSFLFDWDVINKNVLEYFC</sequence>
<evidence type="ECO:0000313" key="1">
    <source>
        <dbReference type="EMBL" id="GBG71909.1"/>
    </source>
</evidence>
<keyword evidence="2" id="KW-1185">Reference proteome</keyword>
<gene>
    <name evidence="1" type="ORF">CBR_g10845</name>
</gene>
<evidence type="ECO:0000313" key="2">
    <source>
        <dbReference type="Proteomes" id="UP000265515"/>
    </source>
</evidence>
<dbReference type="AlphaFoldDB" id="A0A388KPC6"/>
<comment type="caution">
    <text evidence="1">The sequence shown here is derived from an EMBL/GenBank/DDBJ whole genome shotgun (WGS) entry which is preliminary data.</text>
</comment>
<organism evidence="1 2">
    <name type="scientific">Chara braunii</name>
    <name type="common">Braun's stonewort</name>
    <dbReference type="NCBI Taxonomy" id="69332"/>
    <lineage>
        <taxon>Eukaryota</taxon>
        <taxon>Viridiplantae</taxon>
        <taxon>Streptophyta</taxon>
        <taxon>Charophyceae</taxon>
        <taxon>Charales</taxon>
        <taxon>Characeae</taxon>
        <taxon>Chara</taxon>
    </lineage>
</organism>
<proteinExistence type="predicted"/>
<dbReference type="Proteomes" id="UP000265515">
    <property type="component" value="Unassembled WGS sequence"/>
</dbReference>
<protein>
    <submittedName>
        <fullName evidence="1">Uncharacterized protein</fullName>
    </submittedName>
</protein>
<accession>A0A388KPC6</accession>
<dbReference type="Gramene" id="GBG71909">
    <property type="protein sequence ID" value="GBG71909"/>
    <property type="gene ID" value="CBR_g10845"/>
</dbReference>
<reference evidence="1 2" key="1">
    <citation type="journal article" date="2018" name="Cell">
        <title>The Chara Genome: Secondary Complexity and Implications for Plant Terrestrialization.</title>
        <authorList>
            <person name="Nishiyama T."/>
            <person name="Sakayama H."/>
            <person name="Vries J.D."/>
            <person name="Buschmann H."/>
            <person name="Saint-Marcoux D."/>
            <person name="Ullrich K.K."/>
            <person name="Haas F.B."/>
            <person name="Vanderstraeten L."/>
            <person name="Becker D."/>
            <person name="Lang D."/>
            <person name="Vosolsobe S."/>
            <person name="Rombauts S."/>
            <person name="Wilhelmsson P.K.I."/>
            <person name="Janitza P."/>
            <person name="Kern R."/>
            <person name="Heyl A."/>
            <person name="Rumpler F."/>
            <person name="Villalobos L.I.A.C."/>
            <person name="Clay J.M."/>
            <person name="Skokan R."/>
            <person name="Toyoda A."/>
            <person name="Suzuki Y."/>
            <person name="Kagoshima H."/>
            <person name="Schijlen E."/>
            <person name="Tajeshwar N."/>
            <person name="Catarino B."/>
            <person name="Hetherington A.J."/>
            <person name="Saltykova A."/>
            <person name="Bonnot C."/>
            <person name="Breuninger H."/>
            <person name="Symeonidi A."/>
            <person name="Radhakrishnan G.V."/>
            <person name="Van Nieuwerburgh F."/>
            <person name="Deforce D."/>
            <person name="Chang C."/>
            <person name="Karol K.G."/>
            <person name="Hedrich R."/>
            <person name="Ulvskov P."/>
            <person name="Glockner G."/>
            <person name="Delwiche C.F."/>
            <person name="Petrasek J."/>
            <person name="Van de Peer Y."/>
            <person name="Friml J."/>
            <person name="Beilby M."/>
            <person name="Dolan L."/>
            <person name="Kohara Y."/>
            <person name="Sugano S."/>
            <person name="Fujiyama A."/>
            <person name="Delaux P.-M."/>
            <person name="Quint M."/>
            <person name="TheiBen G."/>
            <person name="Hagemann M."/>
            <person name="Harholt J."/>
            <person name="Dunand C."/>
            <person name="Zachgo S."/>
            <person name="Langdale J."/>
            <person name="Maumus F."/>
            <person name="Straeten D.V.D."/>
            <person name="Gould S.B."/>
            <person name="Rensing S.A."/>
        </authorList>
    </citation>
    <scope>NUCLEOTIDE SEQUENCE [LARGE SCALE GENOMIC DNA]</scope>
    <source>
        <strain evidence="1 2">S276</strain>
    </source>
</reference>